<sequence>MSDSFADLWNSTTPAKSNNAQSLGSLSKTTSTNSINTTRRQNDLFSQLSSTGSQSSASSSRSVTPGFSAAASKAASPPPATSRGGGPSGDAFSGLFSNGFGSQSTANMTMAQRAAQAEKERREKLLQEQKERQKQASAWAGLDSLGGTGTNLYSANNSSSTPLADDEDDWGFGSTSKAAAFSENKSSAPSPSPRALKPSIPTPAKSTTPIPDDDDWGLGDFGSATNNKQSTPAVSKPQGSLWDLDSFNDTPSKAQPERIDSPGKDFDFGDREDDLFGGSSRNVAGDDADDILGDLGKPVDAIPKRPNPSQGDQPSLPPRRTPTRPKSSSSPPPHILGQLVEMGFSITQSRAALAATDTGEDVQAALEILISNGAAGGDENAADNRRQSNRRDDGWGDEDEDDRPPSLPRRPAPERQASNRSVRDREGERPTSPSDPRNQTPNISEQADKIFAQASTIGISLFNRANAAWKDGKERVQKAYEERVTANAGGTPPPVRDGRPKWMQEQEDGEPESPARRRPERFKDDDNQAELNGQEPTPTPRSRPKPQPPRQQTQEVDLFSSAPPAESTSTPTSSGAYVSPFRHGRPKPKPAATAAPSPPQSKKPHPTTLVLASGASLRSSSAHKAKGTSFFKLGDFPSAEGAYTRAIEALPNGHTSLIPLFNNRALVRLKVGDSKGAIDDAGLVIDMVSSGGENERGVVRGGIEGGGNAEDLDVNFGDAIVKAWKRRAEALEGKEKWEEAGRDWERVAGAVWAGQSTRSEGVRGAGRCRRLHQQADAPAAPKPKPKPKVAPRPKAPTPPSQALDNLRAANVAAENEDMEKHALKDSVDAKLLAWKGGKETNIRALLASLDTVLWPELGVQKWGMSELVTEGQVKIKYMKAIAKVHPDKLSAGSFTVEQKMLAQGVFGALNEAWNAFKQ</sequence>
<feature type="domain" description="UBA" evidence="3">
    <location>
        <begin position="330"/>
        <end position="372"/>
    </location>
</feature>
<protein>
    <submittedName>
        <fullName evidence="5">Auxilin-like clathrin-binding protein required for normal clathrin function</fullName>
    </submittedName>
</protein>
<dbReference type="InterPro" id="IPR015940">
    <property type="entry name" value="UBA"/>
</dbReference>
<evidence type="ECO:0000256" key="2">
    <source>
        <dbReference type="SAM" id="MobiDB-lite"/>
    </source>
</evidence>
<feature type="compositionally biased region" description="Basic and acidic residues" evidence="2">
    <location>
        <begin position="382"/>
        <end position="394"/>
    </location>
</feature>
<feature type="region of interest" description="Disordered" evidence="2">
    <location>
        <begin position="756"/>
        <end position="803"/>
    </location>
</feature>
<dbReference type="InterPro" id="IPR019734">
    <property type="entry name" value="TPR_rpt"/>
</dbReference>
<feature type="compositionally biased region" description="Basic and acidic residues" evidence="2">
    <location>
        <begin position="255"/>
        <end position="269"/>
    </location>
</feature>
<dbReference type="Gene3D" id="1.25.40.10">
    <property type="entry name" value="Tetratricopeptide repeat domain"/>
    <property type="match status" value="1"/>
</dbReference>
<dbReference type="InterPro" id="IPR011990">
    <property type="entry name" value="TPR-like_helical_dom_sf"/>
</dbReference>
<dbReference type="GO" id="GO:0031982">
    <property type="term" value="C:vesicle"/>
    <property type="evidence" value="ECO:0007669"/>
    <property type="project" value="TreeGrafter"/>
</dbReference>
<feature type="compositionally biased region" description="Polar residues" evidence="2">
    <location>
        <begin position="1"/>
        <end position="28"/>
    </location>
</feature>
<dbReference type="InterPro" id="IPR001623">
    <property type="entry name" value="DnaJ_domain"/>
</dbReference>
<feature type="compositionally biased region" description="Low complexity" evidence="2">
    <location>
        <begin position="46"/>
        <end position="75"/>
    </location>
</feature>
<feature type="repeat" description="TPR" evidence="1">
    <location>
        <begin position="620"/>
        <end position="653"/>
    </location>
</feature>
<dbReference type="Proteomes" id="UP001383192">
    <property type="component" value="Unassembled WGS sequence"/>
</dbReference>
<dbReference type="GO" id="GO:0072583">
    <property type="term" value="P:clathrin-dependent endocytosis"/>
    <property type="evidence" value="ECO:0007669"/>
    <property type="project" value="TreeGrafter"/>
</dbReference>
<comment type="caution">
    <text evidence="5">The sequence shown here is derived from an EMBL/GenBank/DDBJ whole genome shotgun (WGS) entry which is preliminary data.</text>
</comment>
<dbReference type="Gene3D" id="1.10.287.110">
    <property type="entry name" value="DnaJ domain"/>
    <property type="match status" value="1"/>
</dbReference>
<reference evidence="5 6" key="1">
    <citation type="submission" date="2024-01" db="EMBL/GenBank/DDBJ databases">
        <title>A draft genome for a cacao thread blight-causing isolate of Paramarasmius palmivorus.</title>
        <authorList>
            <person name="Baruah I.K."/>
            <person name="Bukari Y."/>
            <person name="Amoako-Attah I."/>
            <person name="Meinhardt L.W."/>
            <person name="Bailey B.A."/>
            <person name="Cohen S.P."/>
        </authorList>
    </citation>
    <scope>NUCLEOTIDE SEQUENCE [LARGE SCALE GENOMIC DNA]</scope>
    <source>
        <strain evidence="5 6">GH-12</strain>
    </source>
</reference>
<dbReference type="FunFam" id="1.10.287.110:FF:000002">
    <property type="entry name" value="putative tyrosine-protein phosphatase auxilin isoform X2"/>
    <property type="match status" value="1"/>
</dbReference>
<proteinExistence type="predicted"/>
<feature type="compositionally biased region" description="Basic and acidic residues" evidence="2">
    <location>
        <begin position="116"/>
        <end position="134"/>
    </location>
</feature>
<dbReference type="InterPro" id="IPR036869">
    <property type="entry name" value="J_dom_sf"/>
</dbReference>
<dbReference type="PROSITE" id="PS50076">
    <property type="entry name" value="DNAJ_2"/>
    <property type="match status" value="1"/>
</dbReference>
<feature type="compositionally biased region" description="Polar residues" evidence="2">
    <location>
        <begin position="223"/>
        <end position="233"/>
    </location>
</feature>
<dbReference type="AlphaFoldDB" id="A0AAW0DZ64"/>
<dbReference type="SUPFAM" id="SSF46934">
    <property type="entry name" value="UBA-like"/>
    <property type="match status" value="1"/>
</dbReference>
<dbReference type="GO" id="GO:0030276">
    <property type="term" value="F:clathrin binding"/>
    <property type="evidence" value="ECO:0007669"/>
    <property type="project" value="TreeGrafter"/>
</dbReference>
<dbReference type="SUPFAM" id="SSF48452">
    <property type="entry name" value="TPR-like"/>
    <property type="match status" value="1"/>
</dbReference>
<organism evidence="5 6">
    <name type="scientific">Paramarasmius palmivorus</name>
    <dbReference type="NCBI Taxonomy" id="297713"/>
    <lineage>
        <taxon>Eukaryota</taxon>
        <taxon>Fungi</taxon>
        <taxon>Dikarya</taxon>
        <taxon>Basidiomycota</taxon>
        <taxon>Agaricomycotina</taxon>
        <taxon>Agaricomycetes</taxon>
        <taxon>Agaricomycetidae</taxon>
        <taxon>Agaricales</taxon>
        <taxon>Marasmiineae</taxon>
        <taxon>Marasmiaceae</taxon>
        <taxon>Paramarasmius</taxon>
    </lineage>
</organism>
<feature type="region of interest" description="Disordered" evidence="2">
    <location>
        <begin position="469"/>
        <end position="607"/>
    </location>
</feature>
<evidence type="ECO:0000313" key="5">
    <source>
        <dbReference type="EMBL" id="KAK7056238.1"/>
    </source>
</evidence>
<feature type="compositionally biased region" description="Low complexity" evidence="2">
    <location>
        <begin position="550"/>
        <end position="576"/>
    </location>
</feature>
<evidence type="ECO:0000259" key="3">
    <source>
        <dbReference type="PROSITE" id="PS50030"/>
    </source>
</evidence>
<feature type="compositionally biased region" description="Polar residues" evidence="2">
    <location>
        <begin position="150"/>
        <end position="162"/>
    </location>
</feature>
<dbReference type="PANTHER" id="PTHR23172:SF19">
    <property type="entry name" value="J DOMAIN-CONTAINING PROTEIN"/>
    <property type="match status" value="1"/>
</dbReference>
<dbReference type="Gene3D" id="1.10.8.10">
    <property type="entry name" value="DNA helicase RuvA subunit, C-terminal domain"/>
    <property type="match status" value="1"/>
</dbReference>
<feature type="region of interest" description="Disordered" evidence="2">
    <location>
        <begin position="372"/>
        <end position="449"/>
    </location>
</feature>
<dbReference type="EMBL" id="JAYKXP010000007">
    <property type="protein sequence ID" value="KAK7056238.1"/>
    <property type="molecule type" value="Genomic_DNA"/>
</dbReference>
<dbReference type="GO" id="GO:0005737">
    <property type="term" value="C:cytoplasm"/>
    <property type="evidence" value="ECO:0007669"/>
    <property type="project" value="TreeGrafter"/>
</dbReference>
<dbReference type="GO" id="GO:0072318">
    <property type="term" value="P:clathrin coat disassembly"/>
    <property type="evidence" value="ECO:0007669"/>
    <property type="project" value="TreeGrafter"/>
</dbReference>
<keyword evidence="1" id="KW-0802">TPR repeat</keyword>
<feature type="compositionally biased region" description="Basic and acidic residues" evidence="2">
    <location>
        <begin position="513"/>
        <end position="526"/>
    </location>
</feature>
<feature type="compositionally biased region" description="Pro residues" evidence="2">
    <location>
        <begin position="537"/>
        <end position="549"/>
    </location>
</feature>
<dbReference type="PANTHER" id="PTHR23172">
    <property type="entry name" value="AUXILIN/CYCLIN G-ASSOCIATED KINASE-RELATED"/>
    <property type="match status" value="1"/>
</dbReference>
<keyword evidence="6" id="KW-1185">Reference proteome</keyword>
<dbReference type="InterPro" id="IPR009060">
    <property type="entry name" value="UBA-like_sf"/>
</dbReference>
<evidence type="ECO:0000256" key="1">
    <source>
        <dbReference type="PROSITE-ProRule" id="PRU00339"/>
    </source>
</evidence>
<gene>
    <name evidence="5" type="primary">SWA2</name>
    <name evidence="5" type="ORF">VNI00_002790</name>
</gene>
<feature type="compositionally biased region" description="Polar residues" evidence="2">
    <location>
        <begin position="431"/>
        <end position="445"/>
    </location>
</feature>
<feature type="compositionally biased region" description="Polar residues" evidence="2">
    <location>
        <begin position="173"/>
        <end position="189"/>
    </location>
</feature>
<feature type="region of interest" description="Disordered" evidence="2">
    <location>
        <begin position="1"/>
        <end position="342"/>
    </location>
</feature>
<feature type="compositionally biased region" description="Basic and acidic residues" evidence="2">
    <location>
        <begin position="470"/>
        <end position="484"/>
    </location>
</feature>
<accession>A0AAW0DZ64</accession>
<dbReference type="PROSITE" id="PS50030">
    <property type="entry name" value="UBA"/>
    <property type="match status" value="1"/>
</dbReference>
<name>A0AAW0DZ64_9AGAR</name>
<feature type="compositionally biased region" description="Low complexity" evidence="2">
    <location>
        <begin position="29"/>
        <end position="39"/>
    </location>
</feature>
<dbReference type="SUPFAM" id="SSF46565">
    <property type="entry name" value="Chaperone J-domain"/>
    <property type="match status" value="1"/>
</dbReference>
<evidence type="ECO:0000313" key="6">
    <source>
        <dbReference type="Proteomes" id="UP001383192"/>
    </source>
</evidence>
<feature type="domain" description="J" evidence="4">
    <location>
        <begin position="852"/>
        <end position="918"/>
    </location>
</feature>
<dbReference type="PROSITE" id="PS50005">
    <property type="entry name" value="TPR"/>
    <property type="match status" value="1"/>
</dbReference>
<feature type="compositionally biased region" description="Polar residues" evidence="2">
    <location>
        <begin position="95"/>
        <end position="110"/>
    </location>
</feature>
<evidence type="ECO:0000259" key="4">
    <source>
        <dbReference type="PROSITE" id="PS50076"/>
    </source>
</evidence>
<dbReference type="CDD" id="cd14270">
    <property type="entry name" value="UBA"/>
    <property type="match status" value="1"/>
</dbReference>